<sequence length="69" mass="7834">MDEMEKRSDVLYEVVKEVSRLAVVTKNFKAGITLDIRLVIAKHLLDAVTIVIIYVEPYVVGVVLQVEVY</sequence>
<gene>
    <name evidence="1" type="ORF">DGG96_08320</name>
</gene>
<accession>A0A317U4E0</accession>
<proteinExistence type="predicted"/>
<protein>
    <submittedName>
        <fullName evidence="1">Uncharacterized protein</fullName>
    </submittedName>
</protein>
<reference evidence="1 2" key="1">
    <citation type="submission" date="2018-05" db="EMBL/GenBank/DDBJ databases">
        <title>Legionella qingyii sp.nov., whole genome shotgun sequence.</title>
        <authorList>
            <person name="Wu H."/>
            <person name="Zhu Q."/>
            <person name="Hu C."/>
        </authorList>
    </citation>
    <scope>NUCLEOTIDE SEQUENCE [LARGE SCALE GENOMIC DNA]</scope>
    <source>
        <strain evidence="1 2">HEB18</strain>
    </source>
</reference>
<dbReference type="AlphaFoldDB" id="A0A317U4E0"/>
<name>A0A317U4E0_9GAMM</name>
<organism evidence="1 2">
    <name type="scientific">Legionella qingyii</name>
    <dbReference type="NCBI Taxonomy" id="2184757"/>
    <lineage>
        <taxon>Bacteria</taxon>
        <taxon>Pseudomonadati</taxon>
        <taxon>Pseudomonadota</taxon>
        <taxon>Gammaproteobacteria</taxon>
        <taxon>Legionellales</taxon>
        <taxon>Legionellaceae</taxon>
        <taxon>Legionella</taxon>
    </lineage>
</organism>
<evidence type="ECO:0000313" key="2">
    <source>
        <dbReference type="Proteomes" id="UP000247152"/>
    </source>
</evidence>
<comment type="caution">
    <text evidence="1">The sequence shown here is derived from an EMBL/GenBank/DDBJ whole genome shotgun (WGS) entry which is preliminary data.</text>
</comment>
<dbReference type="EMBL" id="QHJG01000011">
    <property type="protein sequence ID" value="PWY56138.1"/>
    <property type="molecule type" value="Genomic_DNA"/>
</dbReference>
<dbReference type="Proteomes" id="UP000247152">
    <property type="component" value="Unassembled WGS sequence"/>
</dbReference>
<evidence type="ECO:0000313" key="1">
    <source>
        <dbReference type="EMBL" id="PWY56138.1"/>
    </source>
</evidence>